<dbReference type="GO" id="GO:0003690">
    <property type="term" value="F:double-stranded DNA binding"/>
    <property type="evidence" value="ECO:0007669"/>
    <property type="project" value="InterPro"/>
</dbReference>
<dbReference type="Proteomes" id="UP001219567">
    <property type="component" value="Chromosome 5"/>
</dbReference>
<accession>A0AAJ5YWQ2</accession>
<evidence type="ECO:0008006" key="3">
    <source>
        <dbReference type="Google" id="ProtNLM"/>
    </source>
</evidence>
<name>A0AAJ5YWQ2_9BASI</name>
<dbReference type="PANTHER" id="PTHR12732">
    <property type="entry name" value="UNCHARACTERIZED PROTEASOME COMPONENT REGION PCI-CONTAINING"/>
    <property type="match status" value="1"/>
</dbReference>
<dbReference type="AlphaFoldDB" id="A0AAJ5YWQ2"/>
<evidence type="ECO:0000313" key="2">
    <source>
        <dbReference type="Proteomes" id="UP001219567"/>
    </source>
</evidence>
<dbReference type="EMBL" id="CP119947">
    <property type="protein sequence ID" value="WFD00689.1"/>
    <property type="molecule type" value="Genomic_DNA"/>
</dbReference>
<dbReference type="SMART" id="SM00753">
    <property type="entry name" value="PAM"/>
    <property type="match status" value="1"/>
</dbReference>
<dbReference type="GO" id="GO:0006368">
    <property type="term" value="P:transcription elongation by RNA polymerase II"/>
    <property type="evidence" value="ECO:0007669"/>
    <property type="project" value="TreeGrafter"/>
</dbReference>
<dbReference type="GO" id="GO:0016973">
    <property type="term" value="P:poly(A)+ mRNA export from nucleus"/>
    <property type="evidence" value="ECO:0007669"/>
    <property type="project" value="TreeGrafter"/>
</dbReference>
<dbReference type="GO" id="GO:0070390">
    <property type="term" value="C:transcription export complex 2"/>
    <property type="evidence" value="ECO:0007669"/>
    <property type="project" value="TreeGrafter"/>
</dbReference>
<sequence>MVGEDALGTYLEQLQNAIQACNGDELRACMCLDVKQHAVLQSAVLSVNLDHVLNSMEFRTSSTSHERRFKSLTIDFLKYVGEHQVHDCDKSAYDAFVKVFSDATALFSLPDMVWFTPCLKQLAKTLVTLAIQSDKQSESLTYTKTIDAAGRLSKCAGLAANDRTNSPGQETKRAAVLALANQSFRSYFRLNNTRLCETVLGSVQNALLMNRKYATDADSQETGEEVYCMSERVTYRYYLGRIRLIQHRIQLAAQHLNWAFAHCPSDAYVNQRKIVIFLIPIQLILGKYARQSLLQTYDLLPLFARLVQCQRAGYGYGVQLELEKHCDWLRTRGLYMILKEKTILGLWRNLFRQCLRWLPRPTSANAPPTLSLAQLLRPARLAWNDETLQLSDIECAAANLVDQVSGVMMELTPRD</sequence>
<evidence type="ECO:0000313" key="1">
    <source>
        <dbReference type="EMBL" id="WFD00689.1"/>
    </source>
</evidence>
<reference evidence="1 2" key="1">
    <citation type="submission" date="2023-03" db="EMBL/GenBank/DDBJ databases">
        <title>Mating type loci evolution in Malassezia.</title>
        <authorList>
            <person name="Coelho M.A."/>
        </authorList>
    </citation>
    <scope>NUCLEOTIDE SEQUENCE [LARGE SCALE GENOMIC DNA]</scope>
    <source>
        <strain evidence="1 2">CBS 9725</strain>
    </source>
</reference>
<dbReference type="PANTHER" id="PTHR12732:SF8">
    <property type="entry name" value="NUCLEAR MRNA EXPORT PROTEIN THP1"/>
    <property type="match status" value="1"/>
</dbReference>
<dbReference type="GO" id="GO:0003723">
    <property type="term" value="F:RNA binding"/>
    <property type="evidence" value="ECO:0007669"/>
    <property type="project" value="InterPro"/>
</dbReference>
<keyword evidence="2" id="KW-1185">Reference proteome</keyword>
<gene>
    <name evidence="1" type="ORF">MYAM1_003441</name>
</gene>
<proteinExistence type="predicted"/>
<organism evidence="1 2">
    <name type="scientific">Malassezia yamatoensis</name>
    <dbReference type="NCBI Taxonomy" id="253288"/>
    <lineage>
        <taxon>Eukaryota</taxon>
        <taxon>Fungi</taxon>
        <taxon>Dikarya</taxon>
        <taxon>Basidiomycota</taxon>
        <taxon>Ustilaginomycotina</taxon>
        <taxon>Malasseziomycetes</taxon>
        <taxon>Malasseziales</taxon>
        <taxon>Malasseziaceae</taxon>
        <taxon>Malassezia</taxon>
    </lineage>
</organism>
<dbReference type="InterPro" id="IPR045114">
    <property type="entry name" value="Csn12-like"/>
</dbReference>
<protein>
    <recommendedName>
        <fullName evidence="3">PCI domain-containing protein</fullName>
    </recommendedName>
</protein>
<dbReference type="GO" id="GO:0000973">
    <property type="term" value="P:post-transcriptional tethering of RNA polymerase II gene DNA at nuclear periphery"/>
    <property type="evidence" value="ECO:0007669"/>
    <property type="project" value="TreeGrafter"/>
</dbReference>